<name>A0A6G1Q6P3_CHAAH</name>
<keyword evidence="1" id="KW-1133">Transmembrane helix</keyword>
<organism evidence="2 3">
    <name type="scientific">Channa argus</name>
    <name type="common">Northern snakehead</name>
    <name type="synonym">Ophicephalus argus</name>
    <dbReference type="NCBI Taxonomy" id="215402"/>
    <lineage>
        <taxon>Eukaryota</taxon>
        <taxon>Metazoa</taxon>
        <taxon>Chordata</taxon>
        <taxon>Craniata</taxon>
        <taxon>Vertebrata</taxon>
        <taxon>Euteleostomi</taxon>
        <taxon>Actinopterygii</taxon>
        <taxon>Neopterygii</taxon>
        <taxon>Teleostei</taxon>
        <taxon>Neoteleostei</taxon>
        <taxon>Acanthomorphata</taxon>
        <taxon>Anabantaria</taxon>
        <taxon>Anabantiformes</taxon>
        <taxon>Channoidei</taxon>
        <taxon>Channidae</taxon>
        <taxon>Channa</taxon>
    </lineage>
</organism>
<keyword evidence="1" id="KW-0472">Membrane</keyword>
<dbReference type="PANTHER" id="PTHR31025:SF27">
    <property type="entry name" value="SI:CH211-193K19.2-RELATED"/>
    <property type="match status" value="1"/>
</dbReference>
<keyword evidence="3" id="KW-1185">Reference proteome</keyword>
<proteinExistence type="predicted"/>
<dbReference type="PANTHER" id="PTHR31025">
    <property type="entry name" value="SI:CH211-196P9.1-RELATED"/>
    <property type="match status" value="1"/>
</dbReference>
<feature type="transmembrane region" description="Helical" evidence="1">
    <location>
        <begin position="80"/>
        <end position="101"/>
    </location>
</feature>
<evidence type="ECO:0000313" key="3">
    <source>
        <dbReference type="Proteomes" id="UP000503349"/>
    </source>
</evidence>
<dbReference type="Proteomes" id="UP000503349">
    <property type="component" value="Chromosome 13"/>
</dbReference>
<keyword evidence="1" id="KW-0812">Transmembrane</keyword>
<dbReference type="EMBL" id="CM015724">
    <property type="protein sequence ID" value="KAF3698099.1"/>
    <property type="molecule type" value="Genomic_DNA"/>
</dbReference>
<protein>
    <submittedName>
        <fullName evidence="2">Uncharacterized protein</fullName>
    </submittedName>
</protein>
<evidence type="ECO:0000256" key="1">
    <source>
        <dbReference type="SAM" id="Phobius"/>
    </source>
</evidence>
<reference evidence="2 3" key="1">
    <citation type="submission" date="2019-02" db="EMBL/GenBank/DDBJ databases">
        <title>Opniocepnalus argus genome.</title>
        <authorList>
            <person name="Zhou C."/>
            <person name="Xiao S."/>
        </authorList>
    </citation>
    <scope>NUCLEOTIDE SEQUENCE [LARGE SCALE GENOMIC DNA]</scope>
    <source>
        <strain evidence="2">OARG1902GOOAL</strain>
        <tissue evidence="2">Muscle</tissue>
    </source>
</reference>
<evidence type="ECO:0000313" key="2">
    <source>
        <dbReference type="EMBL" id="KAF3698099.1"/>
    </source>
</evidence>
<reference evidence="3" key="2">
    <citation type="submission" date="2019-02" db="EMBL/GenBank/DDBJ databases">
        <title>Opniocepnalus argus Var Kimnra genome.</title>
        <authorList>
            <person name="Zhou C."/>
            <person name="Xiao S."/>
        </authorList>
    </citation>
    <scope>NUCLEOTIDE SEQUENCE [LARGE SCALE GENOMIC DNA]</scope>
</reference>
<sequence>MLAISEDDNVHTRRACIFRSLCAYLNEDHEKLVKEYLDTDLEVDSNMEETVMGVYVILKDGALPDDDPHDIGVLIKGVEVLTGLGNIALACALLFGLIYCLDLSYPAELKCTF</sequence>
<gene>
    <name evidence="2" type="ORF">EXN66_Car013780</name>
</gene>
<dbReference type="AlphaFoldDB" id="A0A6G1Q6P3"/>
<accession>A0A6G1Q6P3</accession>